<dbReference type="OrthoDB" id="5308060at2759"/>
<name>A0A3N4M061_9PEZI</name>
<dbReference type="EMBL" id="ML121544">
    <property type="protein sequence ID" value="RPB23705.1"/>
    <property type="molecule type" value="Genomic_DNA"/>
</dbReference>
<proteinExistence type="predicted"/>
<dbReference type="PANTHER" id="PTHR43313:SF1">
    <property type="entry name" value="3BETA-HYDROXYSTEROID DEHYDROGENASE DHS-16"/>
    <property type="match status" value="1"/>
</dbReference>
<keyword evidence="1" id="KW-0472">Membrane</keyword>
<dbReference type="Pfam" id="PF08643">
    <property type="entry name" value="DUF1776"/>
    <property type="match status" value="1"/>
</dbReference>
<dbReference type="Proteomes" id="UP000267821">
    <property type="component" value="Unassembled WGS sequence"/>
</dbReference>
<keyword evidence="1" id="KW-1133">Transmembrane helix</keyword>
<organism evidence="2 3">
    <name type="scientific">Terfezia boudieri ATCC MYA-4762</name>
    <dbReference type="NCBI Taxonomy" id="1051890"/>
    <lineage>
        <taxon>Eukaryota</taxon>
        <taxon>Fungi</taxon>
        <taxon>Dikarya</taxon>
        <taxon>Ascomycota</taxon>
        <taxon>Pezizomycotina</taxon>
        <taxon>Pezizomycetes</taxon>
        <taxon>Pezizales</taxon>
        <taxon>Pezizaceae</taxon>
        <taxon>Terfezia</taxon>
    </lineage>
</organism>
<evidence type="ECO:0000313" key="3">
    <source>
        <dbReference type="Proteomes" id="UP000267821"/>
    </source>
</evidence>
<protein>
    <submittedName>
        <fullName evidence="2">DUF1776-domain-containing protein</fullName>
    </submittedName>
</protein>
<dbReference type="AlphaFoldDB" id="A0A3N4M061"/>
<feature type="non-terminal residue" evidence="2">
    <location>
        <position position="439"/>
    </location>
</feature>
<dbReference type="InterPro" id="IPR013952">
    <property type="entry name" value="DUF1776_fun"/>
</dbReference>
<dbReference type="PANTHER" id="PTHR43313">
    <property type="entry name" value="SHORT-CHAIN DEHYDROGENASE/REDUCTASE FAMILY 9C"/>
    <property type="match status" value="1"/>
</dbReference>
<gene>
    <name evidence="2" type="ORF">L211DRAFT_756311</name>
</gene>
<dbReference type="InParanoid" id="A0A3N4M061"/>
<accession>A0A3N4M061</accession>
<feature type="transmembrane region" description="Helical" evidence="1">
    <location>
        <begin position="79"/>
        <end position="101"/>
    </location>
</feature>
<dbReference type="STRING" id="1051890.A0A3N4M061"/>
<dbReference type="Gene3D" id="3.40.50.720">
    <property type="entry name" value="NAD(P)-binding Rossmann-like Domain"/>
    <property type="match status" value="1"/>
</dbReference>
<dbReference type="SUPFAM" id="SSF51735">
    <property type="entry name" value="NAD(P)-binding Rossmann-fold domains"/>
    <property type="match status" value="1"/>
</dbReference>
<feature type="non-terminal residue" evidence="2">
    <location>
        <position position="1"/>
    </location>
</feature>
<dbReference type="InterPro" id="IPR036291">
    <property type="entry name" value="NAD(P)-bd_dom_sf"/>
</dbReference>
<reference evidence="2 3" key="1">
    <citation type="journal article" date="2018" name="Nat. Ecol. Evol.">
        <title>Pezizomycetes genomes reveal the molecular basis of ectomycorrhizal truffle lifestyle.</title>
        <authorList>
            <person name="Murat C."/>
            <person name="Payen T."/>
            <person name="Noel B."/>
            <person name="Kuo A."/>
            <person name="Morin E."/>
            <person name="Chen J."/>
            <person name="Kohler A."/>
            <person name="Krizsan K."/>
            <person name="Balestrini R."/>
            <person name="Da Silva C."/>
            <person name="Montanini B."/>
            <person name="Hainaut M."/>
            <person name="Levati E."/>
            <person name="Barry K.W."/>
            <person name="Belfiori B."/>
            <person name="Cichocki N."/>
            <person name="Clum A."/>
            <person name="Dockter R.B."/>
            <person name="Fauchery L."/>
            <person name="Guy J."/>
            <person name="Iotti M."/>
            <person name="Le Tacon F."/>
            <person name="Lindquist E.A."/>
            <person name="Lipzen A."/>
            <person name="Malagnac F."/>
            <person name="Mello A."/>
            <person name="Molinier V."/>
            <person name="Miyauchi S."/>
            <person name="Poulain J."/>
            <person name="Riccioni C."/>
            <person name="Rubini A."/>
            <person name="Sitrit Y."/>
            <person name="Splivallo R."/>
            <person name="Traeger S."/>
            <person name="Wang M."/>
            <person name="Zifcakova L."/>
            <person name="Wipf D."/>
            <person name="Zambonelli A."/>
            <person name="Paolocci F."/>
            <person name="Nowrousian M."/>
            <person name="Ottonello S."/>
            <person name="Baldrian P."/>
            <person name="Spatafora J.W."/>
            <person name="Henrissat B."/>
            <person name="Nagy L.G."/>
            <person name="Aury J.M."/>
            <person name="Wincker P."/>
            <person name="Grigoriev I.V."/>
            <person name="Bonfante P."/>
            <person name="Martin F.M."/>
        </authorList>
    </citation>
    <scope>NUCLEOTIDE SEQUENCE [LARGE SCALE GENOMIC DNA]</scope>
    <source>
        <strain evidence="2 3">ATCC MYA-4762</strain>
    </source>
</reference>
<keyword evidence="3" id="KW-1185">Reference proteome</keyword>
<evidence type="ECO:0000313" key="2">
    <source>
        <dbReference type="EMBL" id="RPB23705.1"/>
    </source>
</evidence>
<sequence length="439" mass="48266">LHTIRITTLSAANALDTQIDSLADKLRNHLYHSTWLPKPYRPASPPPHPTPANSLTSSFSLNPVRLFSSTSQWARRNKLLATALFGSLTIGTAYTTHTYLLRWTRKRVKRRAARASNGARTQVVVLSGYPHEQTTSLLALDLEKRGFIVFIIVHTPEEESSVLRGVGEGRPDIRPLMLDLASPDAQMERFTNWLLSPQSAFEGLGKGGRYHLNFVGLVLVPALTSYQAGPVEILDGGIWSDTININLLQPVIVARNFLRLMNLFKSRLVVLQSVIVPSLAPPFCALETVVGRGIEGWMEVLEREVSPFGVGVALVKVGNVEGIMGVAQQQHPNAIPINIGARADIFTWPTRLRQFYGRQYISYISHRPSSAGPARGSTGVKGAPIRELYITIFDALGAGIPPGQEKGKGRFLYRVGAGSGLYEFIGEWFPRGLVGWMLG</sequence>
<evidence type="ECO:0000256" key="1">
    <source>
        <dbReference type="SAM" id="Phobius"/>
    </source>
</evidence>
<keyword evidence="1" id="KW-0812">Transmembrane</keyword>